<dbReference type="Proteomes" id="UP000178953">
    <property type="component" value="Unassembled WGS sequence"/>
</dbReference>
<keyword evidence="2" id="KW-1185">Reference proteome</keyword>
<organism evidence="1 2">
    <name type="scientific">Mycolicibacterium grossiae</name>
    <dbReference type="NCBI Taxonomy" id="1552759"/>
    <lineage>
        <taxon>Bacteria</taxon>
        <taxon>Bacillati</taxon>
        <taxon>Actinomycetota</taxon>
        <taxon>Actinomycetes</taxon>
        <taxon>Mycobacteriales</taxon>
        <taxon>Mycobacteriaceae</taxon>
        <taxon>Mycolicibacterium</taxon>
    </lineage>
</organism>
<gene>
    <name evidence="1" type="ORF">BEL07_08410</name>
</gene>
<reference evidence="1 2" key="1">
    <citation type="submission" date="2016-09" db="EMBL/GenBank/DDBJ databases">
        <title>genome sequence of Mycobacterium sp. 739 SCH.</title>
        <authorList>
            <person name="Greninger A.L."/>
            <person name="Qin X."/>
            <person name="Jerome K."/>
            <person name="Vora S."/>
            <person name="Quinn K."/>
        </authorList>
    </citation>
    <scope>NUCLEOTIDE SEQUENCE [LARGE SCALE GENOMIC DNA]</scope>
    <source>
        <strain evidence="1 2">SCH</strain>
    </source>
</reference>
<comment type="caution">
    <text evidence="1">The sequence shown here is derived from an EMBL/GenBank/DDBJ whole genome shotgun (WGS) entry which is preliminary data.</text>
</comment>
<name>A0A1E8Q8F0_9MYCO</name>
<evidence type="ECO:0000313" key="1">
    <source>
        <dbReference type="EMBL" id="OFJ54239.1"/>
    </source>
</evidence>
<evidence type="ECO:0000313" key="2">
    <source>
        <dbReference type="Proteomes" id="UP000178953"/>
    </source>
</evidence>
<proteinExistence type="predicted"/>
<protein>
    <submittedName>
        <fullName evidence="1">Uncharacterized protein</fullName>
    </submittedName>
</protein>
<dbReference type="AlphaFoldDB" id="A0A1E8Q8F0"/>
<accession>A0A1E8Q8F0</accession>
<dbReference type="EMBL" id="MCHX01000015">
    <property type="protein sequence ID" value="OFJ54239.1"/>
    <property type="molecule type" value="Genomic_DNA"/>
</dbReference>
<sequence>MFMRRRLTVTIIDLELRVLVAYRAADGVYGAVPPMSVFDELLDQRLHLMASGRASMHDGAGQRLRVRNAAEPIAPPQRATPGD</sequence>